<evidence type="ECO:0000256" key="1">
    <source>
        <dbReference type="SAM" id="MobiDB-lite"/>
    </source>
</evidence>
<name>A0A6J4TY56_9BACT</name>
<gene>
    <name evidence="2" type="ORF">AVDCRST_MAG73-1210</name>
</gene>
<dbReference type="InterPro" id="IPR014710">
    <property type="entry name" value="RmlC-like_jellyroll"/>
</dbReference>
<dbReference type="GO" id="GO:0030638">
    <property type="term" value="P:polyketide metabolic process"/>
    <property type="evidence" value="ECO:0007669"/>
    <property type="project" value="InterPro"/>
</dbReference>
<protein>
    <submittedName>
        <fullName evidence="2">Uncharacterized protein</fullName>
    </submittedName>
</protein>
<dbReference type="EMBL" id="CADCWE010000075">
    <property type="protein sequence ID" value="CAA9534048.1"/>
    <property type="molecule type" value="Genomic_DNA"/>
</dbReference>
<reference evidence="2" key="1">
    <citation type="submission" date="2020-02" db="EMBL/GenBank/DDBJ databases">
        <authorList>
            <person name="Meier V. D."/>
        </authorList>
    </citation>
    <scope>NUCLEOTIDE SEQUENCE</scope>
    <source>
        <strain evidence="2">AVDCRST_MAG73</strain>
    </source>
</reference>
<dbReference type="Gene3D" id="3.10.450.50">
    <property type="match status" value="1"/>
</dbReference>
<dbReference type="InterPro" id="IPR009959">
    <property type="entry name" value="Cyclase_SnoaL-like"/>
</dbReference>
<dbReference type="Gene3D" id="2.60.120.10">
    <property type="entry name" value="Jelly Rolls"/>
    <property type="match status" value="1"/>
</dbReference>
<dbReference type="InterPro" id="IPR011051">
    <property type="entry name" value="RmlC_Cupin_sf"/>
</dbReference>
<dbReference type="AlphaFoldDB" id="A0A6J4TY56"/>
<dbReference type="SUPFAM" id="SSF54427">
    <property type="entry name" value="NTF2-like"/>
    <property type="match status" value="1"/>
</dbReference>
<organism evidence="2">
    <name type="scientific">uncultured Thermomicrobiales bacterium</name>
    <dbReference type="NCBI Taxonomy" id="1645740"/>
    <lineage>
        <taxon>Bacteria</taxon>
        <taxon>Pseudomonadati</taxon>
        <taxon>Thermomicrobiota</taxon>
        <taxon>Thermomicrobia</taxon>
        <taxon>Thermomicrobiales</taxon>
        <taxon>environmental samples</taxon>
    </lineage>
</organism>
<accession>A0A6J4TY56</accession>
<dbReference type="InterPro" id="IPR032710">
    <property type="entry name" value="NTF2-like_dom_sf"/>
</dbReference>
<proteinExistence type="predicted"/>
<dbReference type="Pfam" id="PF07366">
    <property type="entry name" value="SnoaL"/>
    <property type="match status" value="1"/>
</dbReference>
<sequence length="398" mass="40674">MRRVLVPVAIVLALLSGAVLEATRHVVLSPALTWAGQPRARLGAGLVGRFYAAVNATIATGDDGALAELLSVDFVDHAPRPGRTPDRAGLLATVRSLHAVAPTRRLVVLDLVAEGDRVATRVGVEGAGEAVFLGLPVAADRLWGATDAFRVVAGRVAERWGDTAGGLALTPLLAVDVAVSPPARKAVTLERWTYAPGAAETRVTNTGFLVVFVESGALRVVFDPSSRSPARLVPRLLPGAPPGTPTGDRLVSPGEPVTLQPGDALVVPRLDRFRVRNDGPMPASALAVVAEQEQPSRPLAGADAAPAIAHAVLAGGIAENLPPGEATVAIGQAAVSIGSPLPGHRVEIAEAAWVDAEALVLSAEGETLITEGVFGDAPHTLLVVTVGAVSGTADDESG</sequence>
<dbReference type="SUPFAM" id="SSF51182">
    <property type="entry name" value="RmlC-like cupins"/>
    <property type="match status" value="1"/>
</dbReference>
<feature type="region of interest" description="Disordered" evidence="1">
    <location>
        <begin position="233"/>
        <end position="256"/>
    </location>
</feature>
<evidence type="ECO:0000313" key="2">
    <source>
        <dbReference type="EMBL" id="CAA9534048.1"/>
    </source>
</evidence>